<keyword evidence="12" id="KW-1185">Reference proteome</keyword>
<dbReference type="EMBL" id="FNFL01000001">
    <property type="protein sequence ID" value="SDJ68543.1"/>
    <property type="molecule type" value="Genomic_DNA"/>
</dbReference>
<dbReference type="STRING" id="407036.SAMN05216243_0297"/>
<dbReference type="CDD" id="cd00840">
    <property type="entry name" value="MPP_Mre11_N"/>
    <property type="match status" value="1"/>
</dbReference>
<dbReference type="InterPro" id="IPR029052">
    <property type="entry name" value="Metallo-depent_PP-like"/>
</dbReference>
<evidence type="ECO:0000256" key="4">
    <source>
        <dbReference type="ARBA" id="ARBA00022722"/>
    </source>
</evidence>
<accession>A0A1G8VRM2</accession>
<evidence type="ECO:0000259" key="10">
    <source>
        <dbReference type="Pfam" id="PF12320"/>
    </source>
</evidence>
<dbReference type="InterPro" id="IPR004593">
    <property type="entry name" value="SbcD"/>
</dbReference>
<dbReference type="Pfam" id="PF00149">
    <property type="entry name" value="Metallophos"/>
    <property type="match status" value="1"/>
</dbReference>
<evidence type="ECO:0000256" key="3">
    <source>
        <dbReference type="ARBA" id="ARBA00013365"/>
    </source>
</evidence>
<reference evidence="11 12" key="1">
    <citation type="submission" date="2016-10" db="EMBL/GenBank/DDBJ databases">
        <authorList>
            <person name="de Groot N.N."/>
        </authorList>
    </citation>
    <scope>NUCLEOTIDE SEQUENCE [LARGE SCALE GENOMIC DNA]</scope>
    <source>
        <strain evidence="11 12">CGMCC 1.6502</strain>
    </source>
</reference>
<keyword evidence="7 8" id="KW-0233">DNA recombination</keyword>
<evidence type="ECO:0000313" key="12">
    <source>
        <dbReference type="Proteomes" id="UP000198694"/>
    </source>
</evidence>
<feature type="domain" description="Calcineurin-like phosphoesterase" evidence="9">
    <location>
        <begin position="1"/>
        <end position="219"/>
    </location>
</feature>
<dbReference type="SUPFAM" id="SSF56300">
    <property type="entry name" value="Metallo-dependent phosphatases"/>
    <property type="match status" value="1"/>
</dbReference>
<dbReference type="PANTHER" id="PTHR30337">
    <property type="entry name" value="COMPONENT OF ATP-DEPENDENT DSDNA EXONUCLEASE"/>
    <property type="match status" value="1"/>
</dbReference>
<dbReference type="GO" id="GO:0004519">
    <property type="term" value="F:endonuclease activity"/>
    <property type="evidence" value="ECO:0007669"/>
    <property type="project" value="UniProtKB-KW"/>
</dbReference>
<comment type="function">
    <text evidence="8">SbcCD cleaves DNA hairpin structures. These structures can inhibit DNA replication and are intermediates in certain DNA recombination reactions. The complex acts as a 3'-&gt;5' double strand exonuclease that can open hairpins. It also has a 5' single-strand endonuclease activity.</text>
</comment>
<evidence type="ECO:0000256" key="8">
    <source>
        <dbReference type="RuleBase" id="RU363069"/>
    </source>
</evidence>
<name>A0A1G8VRM2_9BACI</name>
<comment type="subunit">
    <text evidence="2 8">Heterodimer of SbcC and SbcD.</text>
</comment>
<evidence type="ECO:0000256" key="2">
    <source>
        <dbReference type="ARBA" id="ARBA00011322"/>
    </source>
</evidence>
<evidence type="ECO:0000256" key="7">
    <source>
        <dbReference type="ARBA" id="ARBA00023172"/>
    </source>
</evidence>
<evidence type="ECO:0000256" key="6">
    <source>
        <dbReference type="ARBA" id="ARBA00022839"/>
    </source>
</evidence>
<keyword evidence="6 8" id="KW-0269">Exonuclease</keyword>
<dbReference type="NCBIfam" id="TIGR00619">
    <property type="entry name" value="sbcd"/>
    <property type="match status" value="1"/>
</dbReference>
<organism evidence="11 12">
    <name type="scientific">Sediminibacillus albus</name>
    <dbReference type="NCBI Taxonomy" id="407036"/>
    <lineage>
        <taxon>Bacteria</taxon>
        <taxon>Bacillati</taxon>
        <taxon>Bacillota</taxon>
        <taxon>Bacilli</taxon>
        <taxon>Bacillales</taxon>
        <taxon>Bacillaceae</taxon>
        <taxon>Sediminibacillus</taxon>
    </lineage>
</organism>
<dbReference type="InterPro" id="IPR026843">
    <property type="entry name" value="SbcD_C"/>
</dbReference>
<dbReference type="GO" id="GO:0006310">
    <property type="term" value="P:DNA recombination"/>
    <property type="evidence" value="ECO:0007669"/>
    <property type="project" value="UniProtKB-KW"/>
</dbReference>
<dbReference type="GO" id="GO:0008408">
    <property type="term" value="F:3'-5' exonuclease activity"/>
    <property type="evidence" value="ECO:0007669"/>
    <property type="project" value="InterPro"/>
</dbReference>
<evidence type="ECO:0000259" key="9">
    <source>
        <dbReference type="Pfam" id="PF00149"/>
    </source>
</evidence>
<dbReference type="RefSeq" id="WP_093210426.1">
    <property type="nucleotide sequence ID" value="NZ_FNFL01000001.1"/>
</dbReference>
<dbReference type="InterPro" id="IPR004843">
    <property type="entry name" value="Calcineurin-like_PHP"/>
</dbReference>
<proteinExistence type="inferred from homology"/>
<feature type="domain" description="Nuclease SbcCD subunit D C-terminal" evidence="10">
    <location>
        <begin position="267"/>
        <end position="357"/>
    </location>
</feature>
<dbReference type="Gene3D" id="3.60.21.10">
    <property type="match status" value="1"/>
</dbReference>
<dbReference type="AlphaFoldDB" id="A0A1G8VRM2"/>
<keyword evidence="5 8" id="KW-0378">Hydrolase</keyword>
<keyword evidence="4 8" id="KW-0540">Nuclease</keyword>
<protein>
    <recommendedName>
        <fullName evidence="3 8">Nuclease SbcCD subunit D</fullName>
    </recommendedName>
</protein>
<evidence type="ECO:0000256" key="1">
    <source>
        <dbReference type="ARBA" id="ARBA00010555"/>
    </source>
</evidence>
<evidence type="ECO:0000256" key="5">
    <source>
        <dbReference type="ARBA" id="ARBA00022801"/>
    </source>
</evidence>
<dbReference type="GO" id="GO:0006260">
    <property type="term" value="P:DNA replication"/>
    <property type="evidence" value="ECO:0007669"/>
    <property type="project" value="UniProtKB-KW"/>
</dbReference>
<comment type="similarity">
    <text evidence="1 8">Belongs to the SbcD family.</text>
</comment>
<dbReference type="OrthoDB" id="9773856at2"/>
<dbReference type="PANTHER" id="PTHR30337:SF0">
    <property type="entry name" value="NUCLEASE SBCCD SUBUNIT D"/>
    <property type="match status" value="1"/>
</dbReference>
<keyword evidence="8" id="KW-0255">Endonuclease</keyword>
<sequence length="384" mass="44159">MKILHTADWHLGKIVNSVHMTEDQAFILDQLLEIIKEEKPDAIIIAGDLYDRSVPPKEAVELLNNMLTTIISELHIPVLAISGNHDSPDRLDFGSRLFRSQGLYLETKFKGDLSPVTLYDDYGPVHFHLIPYIEPADARAFFNDDEIHSHQSAMEAVVRHIESTNDMNERHVFVGHAFLAGGMESESEERLSMIGGSPYVDAHLFYNFSYVALGHLHQPQRVLKENIRYSGSILKYSFSEAKQKKSTTILELDQQGFCELSYRPLVPKRDMKVVEAYFEALISGSIDISPDDYLHVQLLDDGQLVDPMGKLRKRYPNILRLERKALASQVQLNDLSRIREKQRMSHTELFEAFYMEMKGEEIPEERKQQMNQVVQLLMEEERGK</sequence>
<dbReference type="InterPro" id="IPR050535">
    <property type="entry name" value="DNA_Repair-Maintenance_Comp"/>
</dbReference>
<gene>
    <name evidence="8" type="primary">sbcD</name>
    <name evidence="11" type="ORF">SAMN05216243_0297</name>
</gene>
<dbReference type="Pfam" id="PF12320">
    <property type="entry name" value="SbcD_C"/>
    <property type="match status" value="1"/>
</dbReference>
<dbReference type="Proteomes" id="UP000198694">
    <property type="component" value="Unassembled WGS sequence"/>
</dbReference>
<evidence type="ECO:0000313" key="11">
    <source>
        <dbReference type="EMBL" id="SDJ68543.1"/>
    </source>
</evidence>
<keyword evidence="8" id="KW-0235">DNA replication</keyword>
<dbReference type="InterPro" id="IPR041796">
    <property type="entry name" value="Mre11_N"/>
</dbReference>